<organism evidence="2 3">
    <name type="scientific">Undibacterium curvum</name>
    <dbReference type="NCBI Taxonomy" id="2762294"/>
    <lineage>
        <taxon>Bacteria</taxon>
        <taxon>Pseudomonadati</taxon>
        <taxon>Pseudomonadota</taxon>
        <taxon>Betaproteobacteria</taxon>
        <taxon>Burkholderiales</taxon>
        <taxon>Oxalobacteraceae</taxon>
        <taxon>Undibacterium</taxon>
    </lineage>
</organism>
<comment type="caution">
    <text evidence="2">The sequence shown here is derived from an EMBL/GenBank/DDBJ whole genome shotgun (WGS) entry which is preliminary data.</text>
</comment>
<evidence type="ECO:0000259" key="1">
    <source>
        <dbReference type="Pfam" id="PF00085"/>
    </source>
</evidence>
<dbReference type="SUPFAM" id="SSF52833">
    <property type="entry name" value="Thioredoxin-like"/>
    <property type="match status" value="1"/>
</dbReference>
<name>A0ABR7A7S6_9BURK</name>
<evidence type="ECO:0000313" key="3">
    <source>
        <dbReference type="Proteomes" id="UP000654304"/>
    </source>
</evidence>
<accession>A0ABR7A7S6</accession>
<feature type="domain" description="Thioredoxin" evidence="1">
    <location>
        <begin position="8"/>
        <end position="76"/>
    </location>
</feature>
<dbReference type="EMBL" id="JACOGD010000007">
    <property type="protein sequence ID" value="MBC3932917.1"/>
    <property type="molecule type" value="Genomic_DNA"/>
</dbReference>
<dbReference type="Gene3D" id="3.40.30.10">
    <property type="entry name" value="Glutaredoxin"/>
    <property type="match status" value="1"/>
</dbReference>
<proteinExistence type="predicted"/>
<protein>
    <submittedName>
        <fullName evidence="2">Thioredoxin family protein</fullName>
    </submittedName>
</protein>
<gene>
    <name evidence="2" type="ORF">H8K43_14645</name>
</gene>
<dbReference type="InterPro" id="IPR036249">
    <property type="entry name" value="Thioredoxin-like_sf"/>
</dbReference>
<dbReference type="Pfam" id="PF00085">
    <property type="entry name" value="Thioredoxin"/>
    <property type="match status" value="1"/>
</dbReference>
<dbReference type="Proteomes" id="UP000654304">
    <property type="component" value="Unassembled WGS sequence"/>
</dbReference>
<dbReference type="InterPro" id="IPR013766">
    <property type="entry name" value="Thioredoxin_domain"/>
</dbReference>
<evidence type="ECO:0000313" key="2">
    <source>
        <dbReference type="EMBL" id="MBC3932917.1"/>
    </source>
</evidence>
<dbReference type="CDD" id="cd02947">
    <property type="entry name" value="TRX_family"/>
    <property type="match status" value="1"/>
</dbReference>
<dbReference type="RefSeq" id="WP_186904507.1">
    <property type="nucleotide sequence ID" value="NZ_JACOGD010000007.1"/>
</dbReference>
<reference evidence="2 3" key="1">
    <citation type="submission" date="2020-08" db="EMBL/GenBank/DDBJ databases">
        <title>Novel species isolated from subtropical streams in China.</title>
        <authorList>
            <person name="Lu H."/>
        </authorList>
    </citation>
    <scope>NUCLEOTIDE SEQUENCE [LARGE SCALE GENOMIC DNA]</scope>
    <source>
        <strain evidence="2 3">CY22W</strain>
    </source>
</reference>
<keyword evidence="3" id="KW-1185">Reference proteome</keyword>
<sequence>MQELKDLQTQLQQSRWLVACLCAAWCDTCNAYREQFDELAKKHPDKCFAWIDIEDEAHLVDEVEIENFPTLLIQLDHNVEFLGTMLPDTTQLHRLLNSLASELQAGQVKSFKRSSLNQNAPDNWDLRQLILDQQ</sequence>